<gene>
    <name evidence="1" type="ordered locus">Cwoe_5509</name>
</gene>
<proteinExistence type="predicted"/>
<dbReference type="STRING" id="469383.Cwoe_5509"/>
<name>D3EZS6_CONWI</name>
<evidence type="ECO:0000313" key="2">
    <source>
        <dbReference type="Proteomes" id="UP000008229"/>
    </source>
</evidence>
<dbReference type="KEGG" id="cwo:Cwoe_5509"/>
<evidence type="ECO:0008006" key="3">
    <source>
        <dbReference type="Google" id="ProtNLM"/>
    </source>
</evidence>
<organism evidence="1 2">
    <name type="scientific">Conexibacter woesei (strain DSM 14684 / CCUG 47730 / CIP 108061 / JCM 11494 / NBRC 100937 / ID131577)</name>
    <dbReference type="NCBI Taxonomy" id="469383"/>
    <lineage>
        <taxon>Bacteria</taxon>
        <taxon>Bacillati</taxon>
        <taxon>Actinomycetota</taxon>
        <taxon>Thermoleophilia</taxon>
        <taxon>Solirubrobacterales</taxon>
        <taxon>Conexibacteraceae</taxon>
        <taxon>Conexibacter</taxon>
    </lineage>
</organism>
<dbReference type="AlphaFoldDB" id="D3EZS6"/>
<dbReference type="RefSeq" id="WP_012936965.1">
    <property type="nucleotide sequence ID" value="NC_013739.1"/>
</dbReference>
<reference evidence="1 2" key="1">
    <citation type="journal article" date="2010" name="Stand. Genomic Sci.">
        <title>Complete genome sequence of Conexibacter woesei type strain (ID131577).</title>
        <authorList>
            <person name="Pukall R."/>
            <person name="Lapidus A."/>
            <person name="Glavina Del Rio T."/>
            <person name="Copeland A."/>
            <person name="Tice H."/>
            <person name="Cheng J.-F."/>
            <person name="Lucas S."/>
            <person name="Chen F."/>
            <person name="Nolan M."/>
            <person name="Bruce D."/>
            <person name="Goodwin L."/>
            <person name="Pitluck S."/>
            <person name="Mavromatis K."/>
            <person name="Ivanova N."/>
            <person name="Ovchinnikova G."/>
            <person name="Pati A."/>
            <person name="Chen A."/>
            <person name="Palaniappan K."/>
            <person name="Land M."/>
            <person name="Hauser L."/>
            <person name="Chang Y.-J."/>
            <person name="Jeffries C.D."/>
            <person name="Chain P."/>
            <person name="Meincke L."/>
            <person name="Sims D."/>
            <person name="Brettin T."/>
            <person name="Detter J.C."/>
            <person name="Rohde M."/>
            <person name="Goeker M."/>
            <person name="Bristow J."/>
            <person name="Eisen J.A."/>
            <person name="Markowitz V."/>
            <person name="Kyrpides N.C."/>
            <person name="Klenk H.-P."/>
            <person name="Hugenholtz P."/>
        </authorList>
    </citation>
    <scope>NUCLEOTIDE SEQUENCE [LARGE SCALE GENOMIC DNA]</scope>
    <source>
        <strain evidence="2">DSM 14684 / CIP 108061 / JCM 11494 / NBRC 100937 / ID131577</strain>
    </source>
</reference>
<reference evidence="2" key="2">
    <citation type="submission" date="2010-01" db="EMBL/GenBank/DDBJ databases">
        <title>The complete genome of Conexibacter woesei DSM 14684.</title>
        <authorList>
            <consortium name="US DOE Joint Genome Institute (JGI-PGF)"/>
            <person name="Lucas S."/>
            <person name="Copeland A."/>
            <person name="Lapidus A."/>
            <person name="Glavina del Rio T."/>
            <person name="Dalin E."/>
            <person name="Tice H."/>
            <person name="Bruce D."/>
            <person name="Goodwin L."/>
            <person name="Pitluck S."/>
            <person name="Kyrpides N."/>
            <person name="Mavromatis K."/>
            <person name="Ivanova N."/>
            <person name="Mikhailova N."/>
            <person name="Chertkov O."/>
            <person name="Brettin T."/>
            <person name="Detter J.C."/>
            <person name="Han C."/>
            <person name="Larimer F."/>
            <person name="Land M."/>
            <person name="Hauser L."/>
            <person name="Markowitz V."/>
            <person name="Cheng J.-F."/>
            <person name="Hugenholtz P."/>
            <person name="Woyke T."/>
            <person name="Wu D."/>
            <person name="Pukall R."/>
            <person name="Steenblock K."/>
            <person name="Schneider S."/>
            <person name="Klenk H.-P."/>
            <person name="Eisen J.A."/>
        </authorList>
    </citation>
    <scope>NUCLEOTIDE SEQUENCE [LARGE SCALE GENOMIC DNA]</scope>
    <source>
        <strain evidence="2">DSM 14684 / CIP 108061 / JCM 11494 / NBRC 100937 / ID131577</strain>
    </source>
</reference>
<sequence>MSEPAADAARAGGDAADPFASGESGIVAGVRANVRTRLQDAALDALRVARLEPWRLHRAAAAAPPRRRVLVLGIERTDRANLMAAARAELRRSRHDVEIATTDVGGRGKWENLNALLAGHPADGHDWLMVIDDDVALPHGFLDDFLFLAERFDLRLAQPAHRRRSHAAWRVTRRRPRSVVRETGFVEIGPISAFHSSTFSTLLPFPDLVAGWGLDAHWAALAHARGWRTGVVDATPIRHVVRPIADSYRRDDALAEARAFLAERPHVTAAEAQRTTATHRGWA</sequence>
<dbReference type="EMBL" id="CP001854">
    <property type="protein sequence ID" value="ADB53914.1"/>
    <property type="molecule type" value="Genomic_DNA"/>
</dbReference>
<protein>
    <recommendedName>
        <fullName evidence="3">Glycosyltransferase</fullName>
    </recommendedName>
</protein>
<keyword evidence="2" id="KW-1185">Reference proteome</keyword>
<accession>D3EZS6</accession>
<evidence type="ECO:0000313" key="1">
    <source>
        <dbReference type="EMBL" id="ADB53914.1"/>
    </source>
</evidence>
<dbReference type="HOGENOM" id="CLU_982498_0_0_11"/>
<dbReference type="Proteomes" id="UP000008229">
    <property type="component" value="Chromosome"/>
</dbReference>
<dbReference type="SUPFAM" id="SSF53448">
    <property type="entry name" value="Nucleotide-diphospho-sugar transferases"/>
    <property type="match status" value="1"/>
</dbReference>
<dbReference type="eggNOG" id="COG1215">
    <property type="taxonomic scope" value="Bacteria"/>
</dbReference>
<dbReference type="OrthoDB" id="2369748at2"/>
<dbReference type="InterPro" id="IPR029044">
    <property type="entry name" value="Nucleotide-diphossugar_trans"/>
</dbReference>